<dbReference type="Proteomes" id="UP000827872">
    <property type="component" value="Linkage Group LG03"/>
</dbReference>
<keyword evidence="2" id="KW-1185">Reference proteome</keyword>
<gene>
    <name evidence="1" type="ORF">K3G42_004596</name>
</gene>
<reference evidence="1" key="1">
    <citation type="submission" date="2021-08" db="EMBL/GenBank/DDBJ databases">
        <title>The first chromosome-level gecko genome reveals the dynamic sex chromosomes of Neotropical dwarf geckos (Sphaerodactylidae: Sphaerodactylus).</title>
        <authorList>
            <person name="Pinto B.J."/>
            <person name="Keating S.E."/>
            <person name="Gamble T."/>
        </authorList>
    </citation>
    <scope>NUCLEOTIDE SEQUENCE</scope>
    <source>
        <strain evidence="1">TG3544</strain>
    </source>
</reference>
<evidence type="ECO:0000313" key="1">
    <source>
        <dbReference type="EMBL" id="KAH7991314.1"/>
    </source>
</evidence>
<proteinExistence type="predicted"/>
<evidence type="ECO:0000313" key="2">
    <source>
        <dbReference type="Proteomes" id="UP000827872"/>
    </source>
</evidence>
<accession>A0ACB8EF78</accession>
<organism evidence="1 2">
    <name type="scientific">Sphaerodactylus townsendi</name>
    <dbReference type="NCBI Taxonomy" id="933632"/>
    <lineage>
        <taxon>Eukaryota</taxon>
        <taxon>Metazoa</taxon>
        <taxon>Chordata</taxon>
        <taxon>Craniata</taxon>
        <taxon>Vertebrata</taxon>
        <taxon>Euteleostomi</taxon>
        <taxon>Lepidosauria</taxon>
        <taxon>Squamata</taxon>
        <taxon>Bifurcata</taxon>
        <taxon>Gekkota</taxon>
        <taxon>Sphaerodactylidae</taxon>
        <taxon>Sphaerodactylus</taxon>
    </lineage>
</organism>
<name>A0ACB8EF78_9SAUR</name>
<dbReference type="EMBL" id="CM037616">
    <property type="protein sequence ID" value="KAH7991314.1"/>
    <property type="molecule type" value="Genomic_DNA"/>
</dbReference>
<comment type="caution">
    <text evidence="1">The sequence shown here is derived from an EMBL/GenBank/DDBJ whole genome shotgun (WGS) entry which is preliminary data.</text>
</comment>
<protein>
    <submittedName>
        <fullName evidence="1">Uncharacterized protein</fullName>
    </submittedName>
</protein>
<sequence length="75" mass="8470">MVGKLPLNFPHAIARLDASATSYPLTLFLTLVSHSGRSRPYEEASWLWLYHDKGSSDFGYLTIASVQPVDREEKM</sequence>